<dbReference type="PANTHER" id="PTHR34849:SF3">
    <property type="entry name" value="SSR2962 PROTEIN"/>
    <property type="match status" value="1"/>
</dbReference>
<dbReference type="Gene3D" id="1.10.10.10">
    <property type="entry name" value="Winged helix-like DNA-binding domain superfamily/Winged helix DNA-binding domain"/>
    <property type="match status" value="1"/>
</dbReference>
<organism evidence="1 2">
    <name type="scientific">Sorangium cellulosum</name>
    <name type="common">Polyangium cellulosum</name>
    <dbReference type="NCBI Taxonomy" id="56"/>
    <lineage>
        <taxon>Bacteria</taxon>
        <taxon>Pseudomonadati</taxon>
        <taxon>Myxococcota</taxon>
        <taxon>Polyangia</taxon>
        <taxon>Polyangiales</taxon>
        <taxon>Polyangiaceae</taxon>
        <taxon>Sorangium</taxon>
    </lineage>
</organism>
<dbReference type="PANTHER" id="PTHR34849">
    <property type="entry name" value="SSL5025 PROTEIN"/>
    <property type="match status" value="1"/>
</dbReference>
<reference evidence="1 2" key="1">
    <citation type="submission" date="2014-02" db="EMBL/GenBank/DDBJ databases">
        <title>The small core and large imbalanced accessory genome model reveals a collaborative survival strategy of Sorangium cellulosum strains in nature.</title>
        <authorList>
            <person name="Han K."/>
            <person name="Peng R."/>
            <person name="Blom J."/>
            <person name="Li Y.-Z."/>
        </authorList>
    </citation>
    <scope>NUCLEOTIDE SEQUENCE [LARGE SCALE GENOMIC DNA]</scope>
    <source>
        <strain evidence="1 2">So0011-07</strain>
    </source>
</reference>
<protein>
    <recommendedName>
        <fullName evidence="3">Antitoxin</fullName>
    </recommendedName>
</protein>
<dbReference type="AlphaFoldDB" id="A0A150SQH7"/>
<dbReference type="SUPFAM" id="SSF46689">
    <property type="entry name" value="Homeodomain-like"/>
    <property type="match status" value="1"/>
</dbReference>
<proteinExistence type="predicted"/>
<dbReference type="InterPro" id="IPR036388">
    <property type="entry name" value="WH-like_DNA-bd_sf"/>
</dbReference>
<name>A0A150SQH7_SORCE</name>
<accession>A0A150SQH7</accession>
<dbReference type="InterPro" id="IPR007367">
    <property type="entry name" value="DUF433"/>
</dbReference>
<dbReference type="Pfam" id="PF04255">
    <property type="entry name" value="DUF433"/>
    <property type="match status" value="1"/>
</dbReference>
<gene>
    <name evidence="1" type="ORF">BE17_35960</name>
</gene>
<sequence length="70" mass="7800">MHEMDRITSDPEVMLGKPVIRGTRITVEHILEELGGGMTFDDLLSAHPQLTQEDIDETVSRAARLSRSPV</sequence>
<comment type="caution">
    <text evidence="1">The sequence shown here is derived from an EMBL/GenBank/DDBJ whole genome shotgun (WGS) entry which is preliminary data.</text>
</comment>
<dbReference type="EMBL" id="JEMB01000725">
    <property type="protein sequence ID" value="KYF94570.1"/>
    <property type="molecule type" value="Genomic_DNA"/>
</dbReference>
<dbReference type="InterPro" id="IPR009057">
    <property type="entry name" value="Homeodomain-like_sf"/>
</dbReference>
<evidence type="ECO:0000313" key="2">
    <source>
        <dbReference type="Proteomes" id="UP000075635"/>
    </source>
</evidence>
<dbReference type="Proteomes" id="UP000075635">
    <property type="component" value="Unassembled WGS sequence"/>
</dbReference>
<evidence type="ECO:0008006" key="3">
    <source>
        <dbReference type="Google" id="ProtNLM"/>
    </source>
</evidence>
<evidence type="ECO:0000313" key="1">
    <source>
        <dbReference type="EMBL" id="KYF94570.1"/>
    </source>
</evidence>